<proteinExistence type="predicted"/>
<accession>A0A3P7ZLN6</accession>
<dbReference type="OrthoDB" id="5853941at2759"/>
<sequence length="257" mass="28584">MVFLGAVRIDVQLEEGPMASVAFHIAKGEEDEILLGTNALPSLGVQLSLVKDSPKRSAEPVGRDDVTSDPEFASHCGHLQYECIDDCFGKLRLCDIEGIEFPGALAKKPFENVWSAWRISSIFIRNDIDVATKMKLHKEFKVYLDTDALARVLKAAYNSCVEWTSFICSTESIARHAPIDAYAVNRPYEIALRQVKETVAEVSRRKRPTKDGPVRFAAPKSARMLEKDGDKIGIRARVIVTFRQLSEVLVECPSESG</sequence>
<dbReference type="WBParaSite" id="HPBE_0001494801-mRNA-1">
    <property type="protein sequence ID" value="HPBE_0001494801-mRNA-1"/>
    <property type="gene ID" value="HPBE_0001494801"/>
</dbReference>
<reference evidence="1 2" key="1">
    <citation type="submission" date="2018-11" db="EMBL/GenBank/DDBJ databases">
        <authorList>
            <consortium name="Pathogen Informatics"/>
        </authorList>
    </citation>
    <scope>NUCLEOTIDE SEQUENCE [LARGE SCALE GENOMIC DNA]</scope>
</reference>
<keyword evidence="2" id="KW-1185">Reference proteome</keyword>
<accession>A0A183G1A0</accession>
<gene>
    <name evidence="1" type="ORF">HPBE_LOCUS14949</name>
</gene>
<dbReference type="Proteomes" id="UP000050761">
    <property type="component" value="Unassembled WGS sequence"/>
</dbReference>
<name>A0A183G1A0_HELPZ</name>
<evidence type="ECO:0000313" key="3">
    <source>
        <dbReference type="WBParaSite" id="HPBE_0001494801-mRNA-1"/>
    </source>
</evidence>
<dbReference type="AlphaFoldDB" id="A0A183G1A0"/>
<dbReference type="EMBL" id="UZAH01028618">
    <property type="protein sequence ID" value="VDP01322.1"/>
    <property type="molecule type" value="Genomic_DNA"/>
</dbReference>
<evidence type="ECO:0000313" key="2">
    <source>
        <dbReference type="Proteomes" id="UP000050761"/>
    </source>
</evidence>
<protein>
    <submittedName>
        <fullName evidence="3">BTB domain-containing protein</fullName>
    </submittedName>
</protein>
<reference evidence="3" key="2">
    <citation type="submission" date="2019-09" db="UniProtKB">
        <authorList>
            <consortium name="WormBaseParasite"/>
        </authorList>
    </citation>
    <scope>IDENTIFICATION</scope>
</reference>
<evidence type="ECO:0000313" key="1">
    <source>
        <dbReference type="EMBL" id="VDP01322.1"/>
    </source>
</evidence>
<organism evidence="2 3">
    <name type="scientific">Heligmosomoides polygyrus</name>
    <name type="common">Parasitic roundworm</name>
    <dbReference type="NCBI Taxonomy" id="6339"/>
    <lineage>
        <taxon>Eukaryota</taxon>
        <taxon>Metazoa</taxon>
        <taxon>Ecdysozoa</taxon>
        <taxon>Nematoda</taxon>
        <taxon>Chromadorea</taxon>
        <taxon>Rhabditida</taxon>
        <taxon>Rhabditina</taxon>
        <taxon>Rhabditomorpha</taxon>
        <taxon>Strongyloidea</taxon>
        <taxon>Heligmosomidae</taxon>
        <taxon>Heligmosomoides</taxon>
    </lineage>
</organism>